<reference evidence="2" key="1">
    <citation type="journal article" date="2021" name="Front. Microbiol.">
        <title>Comprehensive Comparative Genomics and Phenotyping of Methylobacterium Species.</title>
        <authorList>
            <person name="Alessa O."/>
            <person name="Ogura Y."/>
            <person name="Fujitani Y."/>
            <person name="Takami H."/>
            <person name="Hayashi T."/>
            <person name="Sahin N."/>
            <person name="Tani A."/>
        </authorList>
    </citation>
    <scope>NUCLEOTIDE SEQUENCE</scope>
    <source>
        <strain evidence="2">KCTC 52305</strain>
    </source>
</reference>
<evidence type="ECO:0000259" key="1">
    <source>
        <dbReference type="Pfam" id="PF06568"/>
    </source>
</evidence>
<organism evidence="2 3">
    <name type="scientific">Methylobacterium crusticola</name>
    <dbReference type="NCBI Taxonomy" id="1697972"/>
    <lineage>
        <taxon>Bacteria</taxon>
        <taxon>Pseudomonadati</taxon>
        <taxon>Pseudomonadota</taxon>
        <taxon>Alphaproteobacteria</taxon>
        <taxon>Hyphomicrobiales</taxon>
        <taxon>Methylobacteriaceae</taxon>
        <taxon>Methylobacterium</taxon>
    </lineage>
</organism>
<dbReference type="EMBL" id="BPQH01000014">
    <property type="protein sequence ID" value="GJD51531.1"/>
    <property type="molecule type" value="Genomic_DNA"/>
</dbReference>
<evidence type="ECO:0000313" key="3">
    <source>
        <dbReference type="Proteomes" id="UP001055167"/>
    </source>
</evidence>
<comment type="caution">
    <text evidence="2">The sequence shown here is derived from an EMBL/GenBank/DDBJ whole genome shotgun (WGS) entry which is preliminary data.</text>
</comment>
<dbReference type="Proteomes" id="UP001055167">
    <property type="component" value="Unassembled WGS sequence"/>
</dbReference>
<sequence length="89" mass="9794">MTATVIPFPSGPGPVAPARAQCVSPAHEARPPEDRRPALWWRRWSARRRLARELDGMSEAALADVGLTRAEARAEVRRPFWRGGAHDGG</sequence>
<protein>
    <recommendedName>
        <fullName evidence="1">YjiS-like domain-containing protein</fullName>
    </recommendedName>
</protein>
<accession>A0ABQ4R3X1</accession>
<proteinExistence type="predicted"/>
<evidence type="ECO:0000313" key="2">
    <source>
        <dbReference type="EMBL" id="GJD51531.1"/>
    </source>
</evidence>
<gene>
    <name evidence="2" type="ORF">OPKNFCMD_4286</name>
</gene>
<name>A0ABQ4R3X1_9HYPH</name>
<dbReference type="Pfam" id="PF06568">
    <property type="entry name" value="YjiS-like"/>
    <property type="match status" value="1"/>
</dbReference>
<dbReference type="RefSeq" id="WP_203236308.1">
    <property type="nucleotide sequence ID" value="NZ_BPQH01000014.1"/>
</dbReference>
<keyword evidence="3" id="KW-1185">Reference proteome</keyword>
<feature type="domain" description="YjiS-like" evidence="1">
    <location>
        <begin position="39"/>
        <end position="73"/>
    </location>
</feature>
<reference evidence="2" key="2">
    <citation type="submission" date="2021-08" db="EMBL/GenBank/DDBJ databases">
        <authorList>
            <person name="Tani A."/>
            <person name="Ola A."/>
            <person name="Ogura Y."/>
            <person name="Katsura K."/>
            <person name="Hayashi T."/>
        </authorList>
    </citation>
    <scope>NUCLEOTIDE SEQUENCE</scope>
    <source>
        <strain evidence="2">KCTC 52305</strain>
    </source>
</reference>
<dbReference type="InterPro" id="IPR009506">
    <property type="entry name" value="YjiS-like"/>
</dbReference>